<evidence type="ECO:0000256" key="1">
    <source>
        <dbReference type="ARBA" id="ARBA00022723"/>
    </source>
</evidence>
<keyword evidence="1" id="KW-0479">Metal-binding</keyword>
<dbReference type="PANTHER" id="PTHR42752:SF1">
    <property type="entry name" value="IMIDAZOLONEPROPIONASE-RELATED"/>
    <property type="match status" value="1"/>
</dbReference>
<dbReference type="GO" id="GO:0046872">
    <property type="term" value="F:metal ion binding"/>
    <property type="evidence" value="ECO:0007669"/>
    <property type="project" value="UniProtKB-KW"/>
</dbReference>
<dbReference type="SUPFAM" id="SSF51556">
    <property type="entry name" value="Metallo-dependent hydrolases"/>
    <property type="match status" value="1"/>
</dbReference>
<dbReference type="InterPro" id="IPR005920">
    <property type="entry name" value="HutI"/>
</dbReference>
<proteinExistence type="predicted"/>
<dbReference type="InterPro" id="IPR006680">
    <property type="entry name" value="Amidohydro-rel"/>
</dbReference>
<organism evidence="4">
    <name type="scientific">bioreactor metagenome</name>
    <dbReference type="NCBI Taxonomy" id="1076179"/>
    <lineage>
        <taxon>unclassified sequences</taxon>
        <taxon>metagenomes</taxon>
        <taxon>ecological metagenomes</taxon>
    </lineage>
</organism>
<protein>
    <submittedName>
        <fullName evidence="4">Imidazolonepropionase</fullName>
        <ecNumber evidence="4">3.5.2.7</ecNumber>
    </submittedName>
</protein>
<comment type="caution">
    <text evidence="4">The sequence shown here is derived from an EMBL/GenBank/DDBJ whole genome shotgun (WGS) entry which is preliminary data.</text>
</comment>
<dbReference type="GO" id="GO:0005737">
    <property type="term" value="C:cytoplasm"/>
    <property type="evidence" value="ECO:0007669"/>
    <property type="project" value="InterPro"/>
</dbReference>
<evidence type="ECO:0000259" key="3">
    <source>
        <dbReference type="Pfam" id="PF01979"/>
    </source>
</evidence>
<feature type="domain" description="Amidohydrolase-related" evidence="3">
    <location>
        <begin position="146"/>
        <end position="263"/>
    </location>
</feature>
<dbReference type="EMBL" id="VSSQ01045389">
    <property type="protein sequence ID" value="MPM99287.1"/>
    <property type="molecule type" value="Genomic_DNA"/>
</dbReference>
<evidence type="ECO:0000256" key="2">
    <source>
        <dbReference type="ARBA" id="ARBA00022801"/>
    </source>
</evidence>
<accession>A0A645EBC8</accession>
<dbReference type="PANTHER" id="PTHR42752">
    <property type="entry name" value="IMIDAZOLONEPROPIONASE"/>
    <property type="match status" value="1"/>
</dbReference>
<evidence type="ECO:0000313" key="4">
    <source>
        <dbReference type="EMBL" id="MPM99287.1"/>
    </source>
</evidence>
<dbReference type="Pfam" id="PF01979">
    <property type="entry name" value="Amidohydro_1"/>
    <property type="match status" value="1"/>
</dbReference>
<dbReference type="Gene3D" id="3.20.20.140">
    <property type="entry name" value="Metal-dependent hydrolases"/>
    <property type="match status" value="1"/>
</dbReference>
<dbReference type="EC" id="3.5.2.7" evidence="4"/>
<sequence>MERVREITAKGTGSVEIKSGYGLNPADEIKMLRVIKRISEESQLTVKSTFLGAHAFPQRYKEDHAGYVDEIINEMIPVIATEELADYIDIFCEEGFFSIEDTDRILNAGIKYGLRPKVHANQMGFSGGVQMGVKYNAISVDHLEFTGDEEFDLLANSDTMPVLLPGATMFLKMDYAPAQKMLERGLPLAVASNYNPGSCPSGDLMFMMFLACQHYKFTAEQAINATTINSAYAMDLSEAKGTIAVGKDADLLITKPVPSYEFLPYSFTTPLIERMILGGKEISL</sequence>
<reference evidence="4" key="1">
    <citation type="submission" date="2019-08" db="EMBL/GenBank/DDBJ databases">
        <authorList>
            <person name="Kucharzyk K."/>
            <person name="Murdoch R.W."/>
            <person name="Higgins S."/>
            <person name="Loffler F."/>
        </authorList>
    </citation>
    <scope>NUCLEOTIDE SEQUENCE</scope>
</reference>
<dbReference type="GO" id="GO:0050480">
    <property type="term" value="F:imidazolonepropionase activity"/>
    <property type="evidence" value="ECO:0007669"/>
    <property type="project" value="UniProtKB-EC"/>
</dbReference>
<name>A0A645EBC8_9ZZZZ</name>
<keyword evidence="2 4" id="KW-0378">Hydrolase</keyword>
<dbReference type="NCBIfam" id="TIGR01224">
    <property type="entry name" value="hutI"/>
    <property type="match status" value="1"/>
</dbReference>
<dbReference type="InterPro" id="IPR032466">
    <property type="entry name" value="Metal_Hydrolase"/>
</dbReference>
<dbReference type="AlphaFoldDB" id="A0A645EBC8"/>
<gene>
    <name evidence="4" type="primary">hutI_32</name>
    <name evidence="4" type="ORF">SDC9_146478</name>
</gene>
<dbReference type="GO" id="GO:0019556">
    <property type="term" value="P:L-histidine catabolic process to glutamate and formamide"/>
    <property type="evidence" value="ECO:0007669"/>
    <property type="project" value="InterPro"/>
</dbReference>